<feature type="transmembrane region" description="Helical" evidence="1">
    <location>
        <begin position="37"/>
        <end position="60"/>
    </location>
</feature>
<proteinExistence type="predicted"/>
<keyword evidence="1" id="KW-1133">Transmembrane helix</keyword>
<evidence type="ECO:0000313" key="3">
    <source>
        <dbReference type="Proteomes" id="UP000306628"/>
    </source>
</evidence>
<dbReference type="Proteomes" id="UP000306628">
    <property type="component" value="Unassembled WGS sequence"/>
</dbReference>
<dbReference type="RefSeq" id="WP_138697652.1">
    <property type="nucleotide sequence ID" value="NZ_JBHSAZ010000049.1"/>
</dbReference>
<dbReference type="EMBL" id="VCKX01000352">
    <property type="protein sequence ID" value="TMR17730.1"/>
    <property type="molecule type" value="Genomic_DNA"/>
</dbReference>
<organism evidence="2 3">
    <name type="scientific">Nonomuraea zeae</name>
    <dbReference type="NCBI Taxonomy" id="1642303"/>
    <lineage>
        <taxon>Bacteria</taxon>
        <taxon>Bacillati</taxon>
        <taxon>Actinomycetota</taxon>
        <taxon>Actinomycetes</taxon>
        <taxon>Streptosporangiales</taxon>
        <taxon>Streptosporangiaceae</taxon>
        <taxon>Nonomuraea</taxon>
    </lineage>
</organism>
<keyword evidence="1" id="KW-0472">Membrane</keyword>
<sequence length="69" mass="7109">MSDLVSVTVLFVLSGIGYVAAARARKNDADATARVHRLLVPLLLAGVGAGLHVTALWMLAGMSGGYAGW</sequence>
<comment type="caution">
    <text evidence="2">The sequence shown here is derived from an EMBL/GenBank/DDBJ whole genome shotgun (WGS) entry which is preliminary data.</text>
</comment>
<accession>A0A5S4FFT0</accession>
<keyword evidence="1" id="KW-0812">Transmembrane</keyword>
<gene>
    <name evidence="2" type="ORF">ETD85_54090</name>
</gene>
<reference evidence="2 3" key="1">
    <citation type="submission" date="2019-05" db="EMBL/GenBank/DDBJ databases">
        <title>Draft genome sequence of Nonomuraea zeae DSM 100528.</title>
        <authorList>
            <person name="Saricaoglu S."/>
            <person name="Isik K."/>
        </authorList>
    </citation>
    <scope>NUCLEOTIDE SEQUENCE [LARGE SCALE GENOMIC DNA]</scope>
    <source>
        <strain evidence="2 3">DSM 100528</strain>
    </source>
</reference>
<evidence type="ECO:0000256" key="1">
    <source>
        <dbReference type="SAM" id="Phobius"/>
    </source>
</evidence>
<dbReference type="AlphaFoldDB" id="A0A5S4FFT0"/>
<evidence type="ECO:0000313" key="2">
    <source>
        <dbReference type="EMBL" id="TMR17730.1"/>
    </source>
</evidence>
<keyword evidence="3" id="KW-1185">Reference proteome</keyword>
<name>A0A5S4FFT0_9ACTN</name>
<protein>
    <submittedName>
        <fullName evidence="2">Uncharacterized protein</fullName>
    </submittedName>
</protein>